<dbReference type="KEGG" id="pej:FYC62_12130"/>
<dbReference type="Proteomes" id="UP000323653">
    <property type="component" value="Chromosome"/>
</dbReference>
<dbReference type="Pfam" id="PF13385">
    <property type="entry name" value="Laminin_G_3"/>
    <property type="match status" value="1"/>
</dbReference>
<gene>
    <name evidence="1" type="ORF">FYC62_12130</name>
</gene>
<organism evidence="1 2">
    <name type="scientific">Pedobacter aquae</name>
    <dbReference type="NCBI Taxonomy" id="2605747"/>
    <lineage>
        <taxon>Bacteria</taxon>
        <taxon>Pseudomonadati</taxon>
        <taxon>Bacteroidota</taxon>
        <taxon>Sphingobacteriia</taxon>
        <taxon>Sphingobacteriales</taxon>
        <taxon>Sphingobacteriaceae</taxon>
        <taxon>Pedobacter</taxon>
    </lineage>
</organism>
<dbReference type="InterPro" id="IPR013320">
    <property type="entry name" value="ConA-like_dom_sf"/>
</dbReference>
<dbReference type="Gene3D" id="2.60.120.200">
    <property type="match status" value="1"/>
</dbReference>
<evidence type="ECO:0000313" key="2">
    <source>
        <dbReference type="Proteomes" id="UP000323653"/>
    </source>
</evidence>
<evidence type="ECO:0000313" key="1">
    <source>
        <dbReference type="EMBL" id="QEK52311.1"/>
    </source>
</evidence>
<dbReference type="AlphaFoldDB" id="A0A5C0VKY8"/>
<accession>A0A5C0VKY8</accession>
<dbReference type="EMBL" id="CP043329">
    <property type="protein sequence ID" value="QEK52311.1"/>
    <property type="molecule type" value="Genomic_DNA"/>
</dbReference>
<keyword evidence="2" id="KW-1185">Reference proteome</keyword>
<protein>
    <submittedName>
        <fullName evidence="1">LamG domain-containing protein</fullName>
    </submittedName>
</protein>
<dbReference type="GO" id="GO:0004553">
    <property type="term" value="F:hydrolase activity, hydrolyzing O-glycosyl compounds"/>
    <property type="evidence" value="ECO:0007669"/>
    <property type="project" value="UniProtKB-ARBA"/>
</dbReference>
<name>A0A5C0VKY8_9SPHI</name>
<dbReference type="GO" id="GO:0005975">
    <property type="term" value="P:carbohydrate metabolic process"/>
    <property type="evidence" value="ECO:0007669"/>
    <property type="project" value="UniProtKB-ARBA"/>
</dbReference>
<sequence length="276" mass="29396">MLTRLNTVCKFNTMKNIKSSILFLFLLVPLLGAAQVVPISFLQRNAVPSIVTNSLILNLDAGDITSYAGTGTTWINKGTGGTTYNATMYSNPSNPTFTVNGAASYFNFNGTNGFSLARPVQDNMTWAAWIKTSQTGGGSGQFYTAYSIFGGEMPGGTNDYAVVMGNGKLGFGNGANDITSYTTKSINDNLWHYITVTRNATSGEVNLYIDGVLDKTFTTSTGSLTGPSKIGIAYNANVTGDPKFAGNIAIAQAYSIVLTAKQVLDNFEALKSRFGY</sequence>
<proteinExistence type="predicted"/>
<dbReference type="SUPFAM" id="SSF49899">
    <property type="entry name" value="Concanavalin A-like lectins/glucanases"/>
    <property type="match status" value="1"/>
</dbReference>
<reference evidence="1 2" key="1">
    <citation type="submission" date="2019-08" db="EMBL/GenBank/DDBJ databases">
        <title>Pedobacter sp. nov., isolated from Han river, South Korea.</title>
        <authorList>
            <person name="Lee D.-H."/>
            <person name="Kim Y.-S."/>
            <person name="Hwang E.-M."/>
            <person name="Le Tran T.C."/>
            <person name="Cha C.-J."/>
        </authorList>
    </citation>
    <scope>NUCLEOTIDE SEQUENCE [LARGE SCALE GENOMIC DNA]</scope>
    <source>
        <strain evidence="1 2">CJ43</strain>
    </source>
</reference>